<dbReference type="PANTHER" id="PTHR36577:SF3">
    <property type="entry name" value="DUF521 DOMAIN PROTEIN (AFU_ORTHOLOGUE AFUA_6G00490)"/>
    <property type="match status" value="1"/>
</dbReference>
<dbReference type="OrthoDB" id="1550274at2"/>
<feature type="domain" description="Phosphomevalonate dehydratase large subunit-like" evidence="3">
    <location>
        <begin position="1"/>
        <end position="42"/>
    </location>
</feature>
<feature type="domain" description="Phosphomevalonate dehydratase large subunit-like" evidence="3">
    <location>
        <begin position="100"/>
        <end position="419"/>
    </location>
</feature>
<evidence type="ECO:0000256" key="2">
    <source>
        <dbReference type="ARBA" id="ARBA00023239"/>
    </source>
</evidence>
<sequence length="446" mass="48253">MQLTDMEKAILDGSEGDARAHAMDLLVRYGKALGAERLVDTNNVCGGFVGALPGRRDLLPPVPAGEERDMDAVYSLLNLDSDRRLEIPPVKAMTYRLIDAMDPDKAEIQRVSAESQQVSRDVGKFCGKVGINQCNTCTPYQIGNVPVMGEHCAWMESSAVIYINSVIGARTNVEGAHSASAAALVGKIPYWGYHTLEGRRGTHLIEIDYPVESMLEWGLLGYWIGEKVKNEVPVLTGIHSPPNPNKLKHFGAAAASSGGVEMYHIVGVTPEARSIEDAFRDNPVKDKLRFGKAELEEAYSWFSTATDRDVDFVVIGCPHASLEQVRLVAQLLDGKKLSPSSNLWIFTPKALKAMADRVGYTKAIEAAGAHLMSDSCSALSKVYPEGVKVAATDSCKQAHYLPAILKFQTWLGSTEQCVNAALTGKWSGGLESHKDAGKLVAPGALQ</sequence>
<dbReference type="EMBL" id="FSQW01000001">
    <property type="protein sequence ID" value="SIN65469.1"/>
    <property type="molecule type" value="Genomic_DNA"/>
</dbReference>
<dbReference type="SUPFAM" id="SSF53732">
    <property type="entry name" value="Aconitase iron-sulfur domain"/>
    <property type="match status" value="1"/>
</dbReference>
<evidence type="ECO:0000313" key="5">
    <source>
        <dbReference type="Proteomes" id="UP000185192"/>
    </source>
</evidence>
<dbReference type="Pfam" id="PF04412">
    <property type="entry name" value="AcnX"/>
    <property type="match status" value="2"/>
</dbReference>
<keyword evidence="1" id="KW-0408">Iron</keyword>
<dbReference type="STRING" id="1123272.SAMN02745824_1511"/>
<dbReference type="PANTHER" id="PTHR36577">
    <property type="entry name" value="DUF521 DOMAIN PROTEIN (AFU_ORTHOLOGUE AFUA_6G00490)"/>
    <property type="match status" value="1"/>
</dbReference>
<reference evidence="4" key="1">
    <citation type="submission" date="2016-11" db="EMBL/GenBank/DDBJ databases">
        <authorList>
            <person name="Jaros S."/>
            <person name="Januszkiewicz K."/>
            <person name="Wedrychowicz H."/>
        </authorList>
    </citation>
    <scope>NUCLEOTIDE SEQUENCE [LARGE SCALE GENOMIC DNA]</scope>
    <source>
        <strain evidence="4">DSM 22363</strain>
    </source>
</reference>
<gene>
    <name evidence="4" type="ORF">SAMN02745824_1511</name>
</gene>
<dbReference type="InterPro" id="IPR007506">
    <property type="entry name" value="PMDh-L-like_dom"/>
</dbReference>
<dbReference type="AlphaFoldDB" id="A0A1N6D3Z4"/>
<evidence type="ECO:0000313" key="4">
    <source>
        <dbReference type="EMBL" id="SIN65469.1"/>
    </source>
</evidence>
<dbReference type="InterPro" id="IPR036008">
    <property type="entry name" value="Aconitase_4Fe-4S_dom"/>
</dbReference>
<proteinExistence type="predicted"/>
<organism evidence="4 5">
    <name type="scientific">Parasphingorhabdus marina DSM 22363</name>
    <dbReference type="NCBI Taxonomy" id="1123272"/>
    <lineage>
        <taxon>Bacteria</taxon>
        <taxon>Pseudomonadati</taxon>
        <taxon>Pseudomonadota</taxon>
        <taxon>Alphaproteobacteria</taxon>
        <taxon>Sphingomonadales</taxon>
        <taxon>Sphingomonadaceae</taxon>
        <taxon>Parasphingorhabdus</taxon>
    </lineage>
</organism>
<protein>
    <submittedName>
        <fullName evidence="4">Predicted aconitase subunit 1</fullName>
    </submittedName>
</protein>
<evidence type="ECO:0000259" key="3">
    <source>
        <dbReference type="Pfam" id="PF04412"/>
    </source>
</evidence>
<dbReference type="Gene3D" id="3.30.499.10">
    <property type="entry name" value="Aconitase, domain 3"/>
    <property type="match status" value="1"/>
</dbReference>
<keyword evidence="5" id="KW-1185">Reference proteome</keyword>
<name>A0A1N6D3Z4_9SPHN</name>
<dbReference type="Proteomes" id="UP000185192">
    <property type="component" value="Unassembled WGS sequence"/>
</dbReference>
<evidence type="ECO:0000256" key="1">
    <source>
        <dbReference type="ARBA" id="ARBA00023004"/>
    </source>
</evidence>
<dbReference type="RefSeq" id="WP_074204425.1">
    <property type="nucleotide sequence ID" value="NZ_FSQW01000001.1"/>
</dbReference>
<dbReference type="GO" id="GO:0016829">
    <property type="term" value="F:lyase activity"/>
    <property type="evidence" value="ECO:0007669"/>
    <property type="project" value="UniProtKB-KW"/>
</dbReference>
<keyword evidence="2" id="KW-0456">Lyase</keyword>
<accession>A0A1N6D3Z4</accession>
<dbReference type="InterPro" id="IPR015931">
    <property type="entry name" value="Acnase/IPM_dHydase_lsu_aba_1/3"/>
</dbReference>